<proteinExistence type="predicted"/>
<dbReference type="Proteomes" id="UP000233469">
    <property type="component" value="Unassembled WGS sequence"/>
</dbReference>
<evidence type="ECO:0000259" key="7">
    <source>
        <dbReference type="Pfam" id="PF01490"/>
    </source>
</evidence>
<feature type="transmembrane region" description="Helical" evidence="6">
    <location>
        <begin position="212"/>
        <end position="234"/>
    </location>
</feature>
<reference evidence="8 9" key="1">
    <citation type="submission" date="2016-04" db="EMBL/GenBank/DDBJ databases">
        <title>Genome analyses suggest a sexual origin of heterokaryosis in a supposedly ancient asexual fungus.</title>
        <authorList>
            <person name="Ropars J."/>
            <person name="Sedzielewska K."/>
            <person name="Noel J."/>
            <person name="Charron P."/>
            <person name="Farinelli L."/>
            <person name="Marton T."/>
            <person name="Kruger M."/>
            <person name="Pelin A."/>
            <person name="Brachmann A."/>
            <person name="Corradi N."/>
        </authorList>
    </citation>
    <scope>NUCLEOTIDE SEQUENCE [LARGE SCALE GENOMIC DNA]</scope>
    <source>
        <strain evidence="8 9">C2</strain>
    </source>
</reference>
<evidence type="ECO:0000313" key="8">
    <source>
        <dbReference type="EMBL" id="PKK70509.1"/>
    </source>
</evidence>
<feature type="transmembrane region" description="Helical" evidence="6">
    <location>
        <begin position="182"/>
        <end position="205"/>
    </location>
</feature>
<protein>
    <recommendedName>
        <fullName evidence="7">Amino acid transporter transmembrane domain-containing protein</fullName>
    </recommendedName>
</protein>
<reference evidence="8 9" key="2">
    <citation type="submission" date="2017-10" db="EMBL/GenBank/DDBJ databases">
        <title>Extensive intraspecific genome diversity in a model arbuscular mycorrhizal fungus.</title>
        <authorList>
            <person name="Chen E.C.H."/>
            <person name="Morin E."/>
            <person name="Baudet D."/>
            <person name="Noel J."/>
            <person name="Ndikumana S."/>
            <person name="Charron P."/>
            <person name="St-Onge C."/>
            <person name="Giorgi J."/>
            <person name="Grigoriev I.V."/>
            <person name="Roux C."/>
            <person name="Martin F.M."/>
            <person name="Corradi N."/>
        </authorList>
    </citation>
    <scope>NUCLEOTIDE SEQUENCE [LARGE SCALE GENOMIC DNA]</scope>
    <source>
        <strain evidence="8 9">C2</strain>
    </source>
</reference>
<dbReference type="InterPro" id="IPR013057">
    <property type="entry name" value="AA_transpt_TM"/>
</dbReference>
<keyword evidence="4 6" id="KW-0472">Membrane</keyword>
<organism evidence="8 9">
    <name type="scientific">Rhizophagus irregularis</name>
    <dbReference type="NCBI Taxonomy" id="588596"/>
    <lineage>
        <taxon>Eukaryota</taxon>
        <taxon>Fungi</taxon>
        <taxon>Fungi incertae sedis</taxon>
        <taxon>Mucoromycota</taxon>
        <taxon>Glomeromycotina</taxon>
        <taxon>Glomeromycetes</taxon>
        <taxon>Glomerales</taxon>
        <taxon>Glomeraceae</taxon>
        <taxon>Rhizophagus</taxon>
    </lineage>
</organism>
<feature type="transmembrane region" description="Helical" evidence="6">
    <location>
        <begin position="279"/>
        <end position="302"/>
    </location>
</feature>
<feature type="transmembrane region" description="Helical" evidence="6">
    <location>
        <begin position="322"/>
        <end position="349"/>
    </location>
</feature>
<dbReference type="GO" id="GO:0016020">
    <property type="term" value="C:membrane"/>
    <property type="evidence" value="ECO:0007669"/>
    <property type="project" value="UniProtKB-SubCell"/>
</dbReference>
<dbReference type="VEuPathDB" id="FungiDB:RhiirA1_504675"/>
<evidence type="ECO:0000256" key="3">
    <source>
        <dbReference type="ARBA" id="ARBA00022989"/>
    </source>
</evidence>
<feature type="transmembrane region" description="Helical" evidence="6">
    <location>
        <begin position="389"/>
        <end position="407"/>
    </location>
</feature>
<dbReference type="VEuPathDB" id="FungiDB:RhiirFUN_022997"/>
<gene>
    <name evidence="8" type="ORF">RhiirC2_849875</name>
</gene>
<feature type="transmembrane region" description="Helical" evidence="6">
    <location>
        <begin position="118"/>
        <end position="140"/>
    </location>
</feature>
<dbReference type="AlphaFoldDB" id="A0A2N1N9I4"/>
<feature type="domain" description="Amino acid transporter transmembrane" evidence="7">
    <location>
        <begin position="32"/>
        <end position="350"/>
    </location>
</feature>
<evidence type="ECO:0000256" key="4">
    <source>
        <dbReference type="ARBA" id="ARBA00023136"/>
    </source>
</evidence>
<comment type="subcellular location">
    <subcellularLocation>
        <location evidence="1">Membrane</location>
    </subcellularLocation>
</comment>
<evidence type="ECO:0000256" key="1">
    <source>
        <dbReference type="ARBA" id="ARBA00004370"/>
    </source>
</evidence>
<dbReference type="OrthoDB" id="294541at2759"/>
<feature type="transmembrane region" description="Helical" evidence="6">
    <location>
        <begin position="246"/>
        <end position="267"/>
    </location>
</feature>
<sequence>MHKYMNIYEKYMGIFSKGNYYPIKEVDNNQRGISFIGSIALLVSAMTGPGLVTIPLLFQMSGWLIPTIMFIIAMSLSAISSLLLCEALTTIRGNEYFQRKIEFTHLTNFLIPQKKTRIIIQIILYLSIESVIIASIILSAQSMDLMLLKWAGKTCGLGFHPNLGFFCINDAIDESSPFGSNYMMASLGFMITLGFCAPLAFLDLVDNIVVQIFSFGTLVFIAITWIATFILTGLHKEYVPLAGSNQSQVVGTVLFNYAFVTTVPSWVNDLRPDVSIRKATWYSVMITTSAYILLGILGGMTYKMDLASNIIAEIDNSSHRNILTDIATFLFPLAGLLTSIPVYSIVVRYNLERSGLCKRGMAILLSTFLPWIIVLPFQSGFWLNIFTNWTSLLFTSASNFIIPFYLYNLSQKRKNQISSIEIIEQREKDLETTTLIVTSSATATPPPSVPPSSPLLNADKKELPNIDINNIIEKATNIISGTSSSTGGDNLLHPNRTLHHRYNRSSENINDNLIITTSTTPTTPTTPISPISPISPMLPTSPLPISPTTSSSSTIKPEPFTAFPADRKCRMMVSKIAGIIAIILVGGIIIYDLIKLALGSNEFDLSDNN</sequence>
<keyword evidence="3 6" id="KW-1133">Transmembrane helix</keyword>
<feature type="transmembrane region" description="Helical" evidence="6">
    <location>
        <begin position="361"/>
        <end position="383"/>
    </location>
</feature>
<evidence type="ECO:0000256" key="6">
    <source>
        <dbReference type="SAM" id="Phobius"/>
    </source>
</evidence>
<name>A0A2N1N9I4_9GLOM</name>
<feature type="transmembrane region" description="Helical" evidence="6">
    <location>
        <begin position="576"/>
        <end position="594"/>
    </location>
</feature>
<evidence type="ECO:0000256" key="5">
    <source>
        <dbReference type="SAM" id="MobiDB-lite"/>
    </source>
</evidence>
<dbReference type="Pfam" id="PF01490">
    <property type="entry name" value="Aa_trans"/>
    <property type="match status" value="1"/>
</dbReference>
<accession>A0A2N1N9I4</accession>
<comment type="caution">
    <text evidence="8">The sequence shown here is derived from an EMBL/GenBank/DDBJ whole genome shotgun (WGS) entry which is preliminary data.</text>
</comment>
<evidence type="ECO:0000256" key="2">
    <source>
        <dbReference type="ARBA" id="ARBA00022692"/>
    </source>
</evidence>
<dbReference type="VEuPathDB" id="FungiDB:FUN_017647"/>
<feature type="region of interest" description="Disordered" evidence="5">
    <location>
        <begin position="517"/>
        <end position="537"/>
    </location>
</feature>
<evidence type="ECO:0000313" key="9">
    <source>
        <dbReference type="Proteomes" id="UP000233469"/>
    </source>
</evidence>
<feature type="transmembrane region" description="Helical" evidence="6">
    <location>
        <begin position="63"/>
        <end position="85"/>
    </location>
</feature>
<dbReference type="EMBL" id="LLXL01000608">
    <property type="protein sequence ID" value="PKK70509.1"/>
    <property type="molecule type" value="Genomic_DNA"/>
</dbReference>
<dbReference type="PANTHER" id="PTHR16189">
    <property type="entry name" value="TRANSMEMBRANE PROTEIN 104-RELATED"/>
    <property type="match status" value="1"/>
</dbReference>
<keyword evidence="2 6" id="KW-0812">Transmembrane</keyword>
<feature type="transmembrane region" description="Helical" evidence="6">
    <location>
        <begin position="33"/>
        <end position="57"/>
    </location>
</feature>
<dbReference type="PANTHER" id="PTHR16189:SF3">
    <property type="entry name" value="AMINO ACID TRANSPORTER TRANSMEMBRANE DOMAIN-CONTAINING PROTEIN"/>
    <property type="match status" value="1"/>
</dbReference>